<name>A0A066VH63_TILAU</name>
<protein>
    <submittedName>
        <fullName evidence="1">Uncharacterized protein</fullName>
    </submittedName>
</protein>
<dbReference type="OrthoDB" id="9996127at2759"/>
<dbReference type="InterPro" id="IPR036318">
    <property type="entry name" value="FAD-bd_PCMH-like_sf"/>
</dbReference>
<keyword evidence="2" id="KW-1185">Reference proteome</keyword>
<dbReference type="GeneID" id="25266125"/>
<reference evidence="1 2" key="1">
    <citation type="submission" date="2014-05" db="EMBL/GenBank/DDBJ databases">
        <title>Draft genome sequence of a rare smut relative, Tilletiaria anomala UBC 951.</title>
        <authorList>
            <consortium name="DOE Joint Genome Institute"/>
            <person name="Toome M."/>
            <person name="Kuo A."/>
            <person name="Henrissat B."/>
            <person name="Lipzen A."/>
            <person name="Tritt A."/>
            <person name="Yoshinaga Y."/>
            <person name="Zane M."/>
            <person name="Barry K."/>
            <person name="Grigoriev I.V."/>
            <person name="Spatafora J.W."/>
            <person name="Aimea M.C."/>
        </authorList>
    </citation>
    <scope>NUCLEOTIDE SEQUENCE [LARGE SCALE GENOMIC DNA]</scope>
    <source>
        <strain evidence="1 2">UBC 951</strain>
    </source>
</reference>
<organism evidence="1 2">
    <name type="scientific">Tilletiaria anomala (strain ATCC 24038 / CBS 436.72 / UBC 951)</name>
    <dbReference type="NCBI Taxonomy" id="1037660"/>
    <lineage>
        <taxon>Eukaryota</taxon>
        <taxon>Fungi</taxon>
        <taxon>Dikarya</taxon>
        <taxon>Basidiomycota</taxon>
        <taxon>Ustilaginomycotina</taxon>
        <taxon>Exobasidiomycetes</taxon>
        <taxon>Georgefischeriales</taxon>
        <taxon>Tilletiariaceae</taxon>
        <taxon>Tilletiaria</taxon>
    </lineage>
</organism>
<dbReference type="InterPro" id="IPR016167">
    <property type="entry name" value="FAD-bd_PCMH_sub1"/>
</dbReference>
<gene>
    <name evidence="1" type="ORF">K437DRAFT_269821</name>
</gene>
<accession>A0A066VH63</accession>
<dbReference type="AlphaFoldDB" id="A0A066VH63"/>
<dbReference type="Proteomes" id="UP000027361">
    <property type="component" value="Unassembled WGS sequence"/>
</dbReference>
<proteinExistence type="predicted"/>
<dbReference type="SUPFAM" id="SSF56176">
    <property type="entry name" value="FAD-binding/transporter-associated domain-like"/>
    <property type="match status" value="1"/>
</dbReference>
<sequence>MSEAELTTRLAKFVAVSGELAQLVKRSVLRRDEGDFDPRSGLFNAAVALNAWLLDLPVNTEDVVAILKFCNAHGFSPSVKSGGYATAGWAIQEGIIIVMRLMDSVRMHVPRPLGVALPEAGTPMLAASSSVSCVPQPLAQAQPQPQAWPQLTTTILTSNVAAINERAKMVRQYTGLLAGGDSSAPNCLRKPDIIPASVSAARGNLQEMVVMQEPSFSIMRVTQ</sequence>
<dbReference type="EMBL" id="JMSN01000084">
    <property type="protein sequence ID" value="KDN41077.1"/>
    <property type="molecule type" value="Genomic_DNA"/>
</dbReference>
<evidence type="ECO:0000313" key="2">
    <source>
        <dbReference type="Proteomes" id="UP000027361"/>
    </source>
</evidence>
<dbReference type="InParanoid" id="A0A066VH63"/>
<evidence type="ECO:0000313" key="1">
    <source>
        <dbReference type="EMBL" id="KDN41077.1"/>
    </source>
</evidence>
<dbReference type="Gene3D" id="3.30.43.10">
    <property type="entry name" value="Uridine Diphospho-n-acetylenolpyruvylglucosamine Reductase, domain 2"/>
    <property type="match status" value="1"/>
</dbReference>
<dbReference type="GO" id="GO:0050660">
    <property type="term" value="F:flavin adenine dinucleotide binding"/>
    <property type="evidence" value="ECO:0007669"/>
    <property type="project" value="InterPro"/>
</dbReference>
<comment type="caution">
    <text evidence="1">The sequence shown here is derived from an EMBL/GenBank/DDBJ whole genome shotgun (WGS) entry which is preliminary data.</text>
</comment>
<dbReference type="STRING" id="1037660.A0A066VH63"/>
<dbReference type="RefSeq" id="XP_013241593.1">
    <property type="nucleotide sequence ID" value="XM_013386139.1"/>
</dbReference>
<dbReference type="HOGENOM" id="CLU_1240884_0_0_1"/>